<dbReference type="PANTHER" id="PTHR32166">
    <property type="entry name" value="OSJNBA0013A04.12 PROTEIN"/>
    <property type="match status" value="1"/>
</dbReference>
<accession>A0A9R1WBE7</accession>
<name>A0A9R1WBE7_LACSA</name>
<keyword evidence="3" id="KW-1185">Reference proteome</keyword>
<dbReference type="Proteomes" id="UP000235145">
    <property type="component" value="Unassembled WGS sequence"/>
</dbReference>
<feature type="domain" description="HAT C-terminal dimerisation" evidence="1">
    <location>
        <begin position="174"/>
        <end position="237"/>
    </location>
</feature>
<protein>
    <recommendedName>
        <fullName evidence="1">HAT C-terminal dimerisation domain-containing protein</fullName>
    </recommendedName>
</protein>
<reference evidence="2 3" key="1">
    <citation type="journal article" date="2017" name="Nat. Commun.">
        <title>Genome assembly with in vitro proximity ligation data and whole-genome triplication in lettuce.</title>
        <authorList>
            <person name="Reyes-Chin-Wo S."/>
            <person name="Wang Z."/>
            <person name="Yang X."/>
            <person name="Kozik A."/>
            <person name="Arikit S."/>
            <person name="Song C."/>
            <person name="Xia L."/>
            <person name="Froenicke L."/>
            <person name="Lavelle D.O."/>
            <person name="Truco M.J."/>
            <person name="Xia R."/>
            <person name="Zhu S."/>
            <person name="Xu C."/>
            <person name="Xu H."/>
            <person name="Xu X."/>
            <person name="Cox K."/>
            <person name="Korf I."/>
            <person name="Meyers B.C."/>
            <person name="Michelmore R.W."/>
        </authorList>
    </citation>
    <scope>NUCLEOTIDE SEQUENCE [LARGE SCALE GENOMIC DNA]</scope>
    <source>
        <strain evidence="3">cv. Salinas</strain>
        <tissue evidence="2">Seedlings</tissue>
    </source>
</reference>
<dbReference type="EMBL" id="NBSK02000002">
    <property type="protein sequence ID" value="KAJ0223552.1"/>
    <property type="molecule type" value="Genomic_DNA"/>
</dbReference>
<dbReference type="GO" id="GO:0046983">
    <property type="term" value="F:protein dimerization activity"/>
    <property type="evidence" value="ECO:0007669"/>
    <property type="project" value="InterPro"/>
</dbReference>
<evidence type="ECO:0000313" key="3">
    <source>
        <dbReference type="Proteomes" id="UP000235145"/>
    </source>
</evidence>
<dbReference type="Pfam" id="PF05699">
    <property type="entry name" value="Dimer_Tnp_hAT"/>
    <property type="match status" value="1"/>
</dbReference>
<dbReference type="InterPro" id="IPR012337">
    <property type="entry name" value="RNaseH-like_sf"/>
</dbReference>
<dbReference type="InterPro" id="IPR008906">
    <property type="entry name" value="HATC_C_dom"/>
</dbReference>
<evidence type="ECO:0000259" key="1">
    <source>
        <dbReference type="Pfam" id="PF05699"/>
    </source>
</evidence>
<organism evidence="2 3">
    <name type="scientific">Lactuca sativa</name>
    <name type="common">Garden lettuce</name>
    <dbReference type="NCBI Taxonomy" id="4236"/>
    <lineage>
        <taxon>Eukaryota</taxon>
        <taxon>Viridiplantae</taxon>
        <taxon>Streptophyta</taxon>
        <taxon>Embryophyta</taxon>
        <taxon>Tracheophyta</taxon>
        <taxon>Spermatophyta</taxon>
        <taxon>Magnoliopsida</taxon>
        <taxon>eudicotyledons</taxon>
        <taxon>Gunneridae</taxon>
        <taxon>Pentapetalae</taxon>
        <taxon>asterids</taxon>
        <taxon>campanulids</taxon>
        <taxon>Asterales</taxon>
        <taxon>Asteraceae</taxon>
        <taxon>Cichorioideae</taxon>
        <taxon>Cichorieae</taxon>
        <taxon>Lactucinae</taxon>
        <taxon>Lactuca</taxon>
    </lineage>
</organism>
<sequence>MNGHNQNGPEQKNGTGAYAIVISRPFWNGVNLCLKVFSPLVKLLRLANGDQKASMGFLYGELQQAKEDIKMAFNNVEINYRSIIEIIETRAKGRLDSPLHMTAYLLNPYYLYKDQNIKDNVMVSDAIFICVEKFFRDDIDKQDQVINMELPKYKEKEGDFGRILAANGCSENSSSYDPATWWMTYGNSTPTLQKMAIKILSLTTSSSGCERNWSAFEWIHTKKRNRLDSQRLHNLFNSKLINKWERNKKQNINVLRSLDASKAQSWIVNINDDDEEMEEGEGLEVGGEAIDNTNQEARELHDDDFVSDEEQVECEEDFEFNSDEEGFVDTNEDSYYSKDVTCFCNVNRRFEN</sequence>
<gene>
    <name evidence="2" type="ORF">LSAT_V11C200085530</name>
</gene>
<dbReference type="AlphaFoldDB" id="A0A9R1WBE7"/>
<proteinExistence type="predicted"/>
<evidence type="ECO:0000313" key="2">
    <source>
        <dbReference type="EMBL" id="KAJ0223552.1"/>
    </source>
</evidence>
<comment type="caution">
    <text evidence="2">The sequence shown here is derived from an EMBL/GenBank/DDBJ whole genome shotgun (WGS) entry which is preliminary data.</text>
</comment>
<dbReference type="PANTHER" id="PTHR32166:SF74">
    <property type="entry name" value="OS05G0256350 PROTEIN"/>
    <property type="match status" value="1"/>
</dbReference>
<dbReference type="SUPFAM" id="SSF53098">
    <property type="entry name" value="Ribonuclease H-like"/>
    <property type="match status" value="1"/>
</dbReference>